<evidence type="ECO:0000313" key="3">
    <source>
        <dbReference type="Proteomes" id="UP000605846"/>
    </source>
</evidence>
<comment type="caution">
    <text evidence="2">The sequence shown here is derived from an EMBL/GenBank/DDBJ whole genome shotgun (WGS) entry which is preliminary data.</text>
</comment>
<feature type="region of interest" description="Disordered" evidence="1">
    <location>
        <begin position="1"/>
        <end position="20"/>
    </location>
</feature>
<gene>
    <name evidence="2" type="ORF">EC973_006628</name>
</gene>
<protein>
    <submittedName>
        <fullName evidence="2">Uncharacterized protein</fullName>
    </submittedName>
</protein>
<reference evidence="2" key="1">
    <citation type="submission" date="2020-01" db="EMBL/GenBank/DDBJ databases">
        <title>Genome Sequencing of Three Apophysomyces-Like Fungal Strains Confirms a Novel Fungal Genus in the Mucoromycota with divergent Burkholderia-like Endosymbiotic Bacteria.</title>
        <authorList>
            <person name="Stajich J.E."/>
            <person name="Macias A.M."/>
            <person name="Carter-House D."/>
            <person name="Lovett B."/>
            <person name="Kasson L.R."/>
            <person name="Berry K."/>
            <person name="Grigoriev I."/>
            <person name="Chang Y."/>
            <person name="Spatafora J."/>
            <person name="Kasson M.T."/>
        </authorList>
    </citation>
    <scope>NUCLEOTIDE SEQUENCE</scope>
    <source>
        <strain evidence="2">NRRL A-21654</strain>
    </source>
</reference>
<feature type="compositionally biased region" description="Acidic residues" evidence="1">
    <location>
        <begin position="140"/>
        <end position="156"/>
    </location>
</feature>
<proteinExistence type="predicted"/>
<organism evidence="2 3">
    <name type="scientific">Apophysomyces ossiformis</name>
    <dbReference type="NCBI Taxonomy" id="679940"/>
    <lineage>
        <taxon>Eukaryota</taxon>
        <taxon>Fungi</taxon>
        <taxon>Fungi incertae sedis</taxon>
        <taxon>Mucoromycota</taxon>
        <taxon>Mucoromycotina</taxon>
        <taxon>Mucoromycetes</taxon>
        <taxon>Mucorales</taxon>
        <taxon>Mucorineae</taxon>
        <taxon>Mucoraceae</taxon>
        <taxon>Apophysomyces</taxon>
    </lineage>
</organism>
<keyword evidence="3" id="KW-1185">Reference proteome</keyword>
<dbReference type="OrthoDB" id="2422919at2759"/>
<feature type="compositionally biased region" description="Polar residues" evidence="1">
    <location>
        <begin position="1"/>
        <end position="12"/>
    </location>
</feature>
<evidence type="ECO:0000313" key="2">
    <source>
        <dbReference type="EMBL" id="KAF7728113.1"/>
    </source>
</evidence>
<name>A0A8H7BYN0_9FUNG</name>
<accession>A0A8H7BYN0</accession>
<sequence>MRIDSPSLQESGSPKGEGRSHRLEIDNAFLTQQNAHLNKELSFTRYTINALKNIATQKENALQDTRRELDRAYFRIRMLEMALLRQQQQQQQEQFHLHQVSLQPQQQLQQPQNFFADLSGMGQPVRAEDNSGPMLINDADSSDDQELSEDDEDEETVVNGCRSSDIMSKLPLRVPVGVYEDHPVQQLTPDSPHNDHTAIMEYNV</sequence>
<feature type="region of interest" description="Disordered" evidence="1">
    <location>
        <begin position="121"/>
        <end position="158"/>
    </location>
</feature>
<evidence type="ECO:0000256" key="1">
    <source>
        <dbReference type="SAM" id="MobiDB-lite"/>
    </source>
</evidence>
<dbReference type="Proteomes" id="UP000605846">
    <property type="component" value="Unassembled WGS sequence"/>
</dbReference>
<dbReference type="AlphaFoldDB" id="A0A8H7BYN0"/>
<dbReference type="EMBL" id="JABAYA010000043">
    <property type="protein sequence ID" value="KAF7728113.1"/>
    <property type="molecule type" value="Genomic_DNA"/>
</dbReference>